<comment type="caution">
    <text evidence="2">The sequence shown here is derived from an EMBL/GenBank/DDBJ whole genome shotgun (WGS) entry which is preliminary data.</text>
</comment>
<dbReference type="OrthoDB" id="7480422at2759"/>
<reference evidence="2 3" key="1">
    <citation type="journal article" date="2019" name="Commun. Biol.">
        <title>The bagworm genome reveals a unique fibroin gene that provides high tensile strength.</title>
        <authorList>
            <person name="Kono N."/>
            <person name="Nakamura H."/>
            <person name="Ohtoshi R."/>
            <person name="Tomita M."/>
            <person name="Numata K."/>
            <person name="Arakawa K."/>
        </authorList>
    </citation>
    <scope>NUCLEOTIDE SEQUENCE [LARGE SCALE GENOMIC DNA]</scope>
</reference>
<evidence type="ECO:0000256" key="1">
    <source>
        <dbReference type="SAM" id="SignalP"/>
    </source>
</evidence>
<organism evidence="2 3">
    <name type="scientific">Eumeta variegata</name>
    <name type="common">Bagworm moth</name>
    <name type="synonym">Eumeta japonica</name>
    <dbReference type="NCBI Taxonomy" id="151549"/>
    <lineage>
        <taxon>Eukaryota</taxon>
        <taxon>Metazoa</taxon>
        <taxon>Ecdysozoa</taxon>
        <taxon>Arthropoda</taxon>
        <taxon>Hexapoda</taxon>
        <taxon>Insecta</taxon>
        <taxon>Pterygota</taxon>
        <taxon>Neoptera</taxon>
        <taxon>Endopterygota</taxon>
        <taxon>Lepidoptera</taxon>
        <taxon>Glossata</taxon>
        <taxon>Ditrysia</taxon>
        <taxon>Tineoidea</taxon>
        <taxon>Psychidae</taxon>
        <taxon>Oiketicinae</taxon>
        <taxon>Eumeta</taxon>
    </lineage>
</organism>
<dbReference type="Proteomes" id="UP000299102">
    <property type="component" value="Unassembled WGS sequence"/>
</dbReference>
<dbReference type="EMBL" id="BGZK01001892">
    <property type="protein sequence ID" value="GBP87884.1"/>
    <property type="molecule type" value="Genomic_DNA"/>
</dbReference>
<accession>A0A4C1ZLD0</accession>
<evidence type="ECO:0000313" key="2">
    <source>
        <dbReference type="EMBL" id="GBP87884.1"/>
    </source>
</evidence>
<gene>
    <name evidence="2" type="ORF">EVAR_63823_1</name>
</gene>
<proteinExistence type="predicted"/>
<keyword evidence="3" id="KW-1185">Reference proteome</keyword>
<name>A0A4C1ZLD0_EUMVA</name>
<dbReference type="AlphaFoldDB" id="A0A4C1ZLD0"/>
<keyword evidence="1" id="KW-0732">Signal</keyword>
<protein>
    <submittedName>
        <fullName evidence="2">Uncharacterized protein</fullName>
    </submittedName>
</protein>
<evidence type="ECO:0000313" key="3">
    <source>
        <dbReference type="Proteomes" id="UP000299102"/>
    </source>
</evidence>
<sequence>MLDVVQHSVAVKACRAHRTASLHSALILLRLLSLDIRAGEAAWLYELRRGKDACRNCGKRACRRARQVRFATLSPSCNKRFSNQLYTSPRLFSTVQRTELCRSELSANYATHRSDPSRTLLSPMGWLCEDISALSIAYTITSVPECSEKLLNLISASDFCHRSARWKYHQHHLDGWLSTTVRFMRNFVSCTMGLYHVLPS</sequence>
<feature type="chain" id="PRO_5020024161" evidence="1">
    <location>
        <begin position="42"/>
        <end position="200"/>
    </location>
</feature>
<feature type="signal peptide" evidence="1">
    <location>
        <begin position="1"/>
        <end position="41"/>
    </location>
</feature>